<sequence>MGPSSKPLIVSEVDLEVGHGGDDGRYSLPCSPATMVVVLALPLVALTTCLTALTVIVYAAGDGEIEIYGIRSIAPALAVAALLCSLVLLLALSCGTHRYQPGRLLRRLRWENGRYGKSQGKGNVELGRDPKLRQLHLGLRQISAPIPIPGREIHLPGNGGYIPVHVQKYSEVDEKQPQKHTVRQELADKTCQTLKTLLSLPRASSPTSSSCWFSSTEEDTAKLLAPESKFLPFTLKSLSQAFTPRIMQRGGGRTFAPSELKLDLPRVEEKYLNLCRCARGQPPTHIHSYALTPCPAL</sequence>
<reference evidence="3" key="1">
    <citation type="journal article" date="2023" name="Mol. Phylogenet. Evol.">
        <title>Genome-scale phylogeny and comparative genomics of the fungal order Sordariales.</title>
        <authorList>
            <person name="Hensen N."/>
            <person name="Bonometti L."/>
            <person name="Westerberg I."/>
            <person name="Brannstrom I.O."/>
            <person name="Guillou S."/>
            <person name="Cros-Aarteil S."/>
            <person name="Calhoun S."/>
            <person name="Haridas S."/>
            <person name="Kuo A."/>
            <person name="Mondo S."/>
            <person name="Pangilinan J."/>
            <person name="Riley R."/>
            <person name="LaButti K."/>
            <person name="Andreopoulos B."/>
            <person name="Lipzen A."/>
            <person name="Chen C."/>
            <person name="Yan M."/>
            <person name="Daum C."/>
            <person name="Ng V."/>
            <person name="Clum A."/>
            <person name="Steindorff A."/>
            <person name="Ohm R.A."/>
            <person name="Martin F."/>
            <person name="Silar P."/>
            <person name="Natvig D.O."/>
            <person name="Lalanne C."/>
            <person name="Gautier V."/>
            <person name="Ament-Velasquez S.L."/>
            <person name="Kruys A."/>
            <person name="Hutchinson M.I."/>
            <person name="Powell A.J."/>
            <person name="Barry K."/>
            <person name="Miller A.N."/>
            <person name="Grigoriev I.V."/>
            <person name="Debuchy R."/>
            <person name="Gladieux P."/>
            <person name="Hiltunen Thoren M."/>
            <person name="Johannesson H."/>
        </authorList>
    </citation>
    <scope>NUCLEOTIDE SEQUENCE [LARGE SCALE GENOMIC DNA]</scope>
    <source>
        <strain evidence="3">CBS 340.73</strain>
    </source>
</reference>
<keyword evidence="1" id="KW-0472">Membrane</keyword>
<protein>
    <submittedName>
        <fullName evidence="2">Uncharacterized protein</fullName>
    </submittedName>
</protein>
<name>A0AAN6S164_9PEZI</name>
<dbReference type="EMBL" id="MU853892">
    <property type="protein sequence ID" value="KAK3936198.1"/>
    <property type="molecule type" value="Genomic_DNA"/>
</dbReference>
<proteinExistence type="predicted"/>
<keyword evidence="1" id="KW-1133">Transmembrane helix</keyword>
<dbReference type="Proteomes" id="UP001303473">
    <property type="component" value="Unassembled WGS sequence"/>
</dbReference>
<evidence type="ECO:0000313" key="2">
    <source>
        <dbReference type="EMBL" id="KAK3936198.1"/>
    </source>
</evidence>
<comment type="caution">
    <text evidence="2">The sequence shown here is derived from an EMBL/GenBank/DDBJ whole genome shotgun (WGS) entry which is preliminary data.</text>
</comment>
<accession>A0AAN6S164</accession>
<feature type="transmembrane region" description="Helical" evidence="1">
    <location>
        <begin position="35"/>
        <end position="61"/>
    </location>
</feature>
<gene>
    <name evidence="2" type="ORF">QBC46DRAFT_36450</name>
</gene>
<dbReference type="AlphaFoldDB" id="A0AAN6S164"/>
<evidence type="ECO:0000313" key="3">
    <source>
        <dbReference type="Proteomes" id="UP001303473"/>
    </source>
</evidence>
<feature type="transmembrane region" description="Helical" evidence="1">
    <location>
        <begin position="73"/>
        <end position="92"/>
    </location>
</feature>
<keyword evidence="3" id="KW-1185">Reference proteome</keyword>
<organism evidence="2 3">
    <name type="scientific">Diplogelasinospora grovesii</name>
    <dbReference type="NCBI Taxonomy" id="303347"/>
    <lineage>
        <taxon>Eukaryota</taxon>
        <taxon>Fungi</taxon>
        <taxon>Dikarya</taxon>
        <taxon>Ascomycota</taxon>
        <taxon>Pezizomycotina</taxon>
        <taxon>Sordariomycetes</taxon>
        <taxon>Sordariomycetidae</taxon>
        <taxon>Sordariales</taxon>
        <taxon>Diplogelasinosporaceae</taxon>
        <taxon>Diplogelasinospora</taxon>
    </lineage>
</organism>
<keyword evidence="1" id="KW-0812">Transmembrane</keyword>
<evidence type="ECO:0000256" key="1">
    <source>
        <dbReference type="SAM" id="Phobius"/>
    </source>
</evidence>